<organism evidence="1">
    <name type="scientific">Trichuris suis</name>
    <name type="common">pig whipworm</name>
    <dbReference type="NCBI Taxonomy" id="68888"/>
    <lineage>
        <taxon>Eukaryota</taxon>
        <taxon>Metazoa</taxon>
        <taxon>Ecdysozoa</taxon>
        <taxon>Nematoda</taxon>
        <taxon>Enoplea</taxon>
        <taxon>Dorylaimia</taxon>
        <taxon>Trichinellida</taxon>
        <taxon>Trichuridae</taxon>
        <taxon>Trichuris</taxon>
    </lineage>
</organism>
<dbReference type="Proteomes" id="UP000030758">
    <property type="component" value="Unassembled WGS sequence"/>
</dbReference>
<reference evidence="1" key="1">
    <citation type="journal article" date="2014" name="Nat. Genet.">
        <title>Genome and transcriptome of the porcine whipworm Trichuris suis.</title>
        <authorList>
            <person name="Jex A.R."/>
            <person name="Nejsum P."/>
            <person name="Schwarz E.M."/>
            <person name="Hu L."/>
            <person name="Young N.D."/>
            <person name="Hall R.S."/>
            <person name="Korhonen P.K."/>
            <person name="Liao S."/>
            <person name="Thamsborg S."/>
            <person name="Xia J."/>
            <person name="Xu P."/>
            <person name="Wang S."/>
            <person name="Scheerlinck J.P."/>
            <person name="Hofmann A."/>
            <person name="Sternberg P.W."/>
            <person name="Wang J."/>
            <person name="Gasser R.B."/>
        </authorList>
    </citation>
    <scope>NUCLEOTIDE SEQUENCE [LARGE SCALE GENOMIC DNA]</scope>
    <source>
        <strain evidence="1">DCEP-RM93F</strain>
    </source>
</reference>
<gene>
    <name evidence="1" type="ORF">M514_27841</name>
</gene>
<name>A0A085MRZ7_9BILA</name>
<dbReference type="AlphaFoldDB" id="A0A085MRZ7"/>
<protein>
    <submittedName>
        <fullName evidence="1">Uncharacterized protein</fullName>
    </submittedName>
</protein>
<dbReference type="EMBL" id="KL367706">
    <property type="protein sequence ID" value="KFD59993.1"/>
    <property type="molecule type" value="Genomic_DNA"/>
</dbReference>
<accession>A0A085MRZ7</accession>
<evidence type="ECO:0000313" key="1">
    <source>
        <dbReference type="EMBL" id="KFD59993.1"/>
    </source>
</evidence>
<sequence length="126" mass="13779">MEATGPDLPQAEHRKANSRIPCVPRTCLEMSMGLGWVLQQRGQVNGPGKEMGGSEFILHRSEGGIYVIIIDKTSLFLLWKMMLTVQGTMGANDLSSWARDCEAKWVSAAPSQVDFCQSSASGDVYI</sequence>
<proteinExistence type="predicted"/>